<proteinExistence type="predicted"/>
<organism evidence="1 2">
    <name type="scientific">Legionella shakespearei DSM 23087</name>
    <dbReference type="NCBI Taxonomy" id="1122169"/>
    <lineage>
        <taxon>Bacteria</taxon>
        <taxon>Pseudomonadati</taxon>
        <taxon>Pseudomonadota</taxon>
        <taxon>Gammaproteobacteria</taxon>
        <taxon>Legionellales</taxon>
        <taxon>Legionellaceae</taxon>
        <taxon>Legionella</taxon>
    </lineage>
</organism>
<reference evidence="1 2" key="1">
    <citation type="submission" date="2015-11" db="EMBL/GenBank/DDBJ databases">
        <title>Genomic analysis of 38 Legionella species identifies large and diverse effector repertoires.</title>
        <authorList>
            <person name="Burstein D."/>
            <person name="Amaro F."/>
            <person name="Zusman T."/>
            <person name="Lifshitz Z."/>
            <person name="Cohen O."/>
            <person name="Gilbert J.A."/>
            <person name="Pupko T."/>
            <person name="Shuman H.A."/>
            <person name="Segal G."/>
        </authorList>
    </citation>
    <scope>NUCLEOTIDE SEQUENCE [LARGE SCALE GENOMIC DNA]</scope>
    <source>
        <strain evidence="1 2">ATCC 49655</strain>
    </source>
</reference>
<dbReference type="PATRIC" id="fig|1122169.6.peg.541"/>
<gene>
    <name evidence="1" type="ORF">Lsha_0472</name>
</gene>
<evidence type="ECO:0000313" key="2">
    <source>
        <dbReference type="Proteomes" id="UP000054600"/>
    </source>
</evidence>
<dbReference type="EMBL" id="LNYW01000016">
    <property type="protein sequence ID" value="KTD65103.1"/>
    <property type="molecule type" value="Genomic_DNA"/>
</dbReference>
<sequence length="66" mass="7732">MASWFDTLCFHNARDVLQKNVYFKLECVPFRLVRSGLNGTYLRFLILFVARSACSRELTIVTQPKF</sequence>
<name>A0A0W0Z826_9GAMM</name>
<comment type="caution">
    <text evidence="1">The sequence shown here is derived from an EMBL/GenBank/DDBJ whole genome shotgun (WGS) entry which is preliminary data.</text>
</comment>
<protein>
    <submittedName>
        <fullName evidence="1">Uncharacterized protein</fullName>
    </submittedName>
</protein>
<accession>A0A0W0Z826</accession>
<dbReference type="Proteomes" id="UP000054600">
    <property type="component" value="Unassembled WGS sequence"/>
</dbReference>
<evidence type="ECO:0000313" key="1">
    <source>
        <dbReference type="EMBL" id="KTD65103.1"/>
    </source>
</evidence>
<dbReference type="AlphaFoldDB" id="A0A0W0Z826"/>
<keyword evidence="2" id="KW-1185">Reference proteome</keyword>